<feature type="compositionally biased region" description="Basic and acidic residues" evidence="1">
    <location>
        <begin position="33"/>
        <end position="45"/>
    </location>
</feature>
<evidence type="ECO:0000313" key="3">
    <source>
        <dbReference type="Proteomes" id="UP001415857"/>
    </source>
</evidence>
<dbReference type="PANTHER" id="PTHR34278">
    <property type="entry name" value="PROTEIN THI031, PUTATIVE-RELATED"/>
    <property type="match status" value="1"/>
</dbReference>
<protein>
    <submittedName>
        <fullName evidence="2">Uncharacterized protein</fullName>
    </submittedName>
</protein>
<evidence type="ECO:0000256" key="1">
    <source>
        <dbReference type="SAM" id="MobiDB-lite"/>
    </source>
</evidence>
<dbReference type="PANTHER" id="PTHR34278:SF1">
    <property type="entry name" value="PROTEIN THI031, PUTATIVE-RELATED"/>
    <property type="match status" value="1"/>
</dbReference>
<dbReference type="AlphaFoldDB" id="A0AAP0R9G0"/>
<dbReference type="EMBL" id="JBBPBK010000013">
    <property type="protein sequence ID" value="KAK9272908.1"/>
    <property type="molecule type" value="Genomic_DNA"/>
</dbReference>
<evidence type="ECO:0000313" key="2">
    <source>
        <dbReference type="EMBL" id="KAK9272908.1"/>
    </source>
</evidence>
<name>A0AAP0R9G0_LIQFO</name>
<gene>
    <name evidence="2" type="ORF">L1049_003287</name>
</gene>
<reference evidence="2 3" key="1">
    <citation type="journal article" date="2024" name="Plant J.">
        <title>Genome sequences and population genomics reveal climatic adaptation and genomic divergence between two closely related sweetgum species.</title>
        <authorList>
            <person name="Xu W.Q."/>
            <person name="Ren C.Q."/>
            <person name="Zhang X.Y."/>
            <person name="Comes H.P."/>
            <person name="Liu X.H."/>
            <person name="Li Y.G."/>
            <person name="Kettle C.J."/>
            <person name="Jalonen R."/>
            <person name="Gaisberger H."/>
            <person name="Ma Y.Z."/>
            <person name="Qiu Y.X."/>
        </authorList>
    </citation>
    <scope>NUCLEOTIDE SEQUENCE [LARGE SCALE GENOMIC DNA]</scope>
    <source>
        <strain evidence="2">Hangzhou</strain>
    </source>
</reference>
<feature type="region of interest" description="Disordered" evidence="1">
    <location>
        <begin position="33"/>
        <end position="56"/>
    </location>
</feature>
<accession>A0AAP0R9G0</accession>
<proteinExistence type="predicted"/>
<sequence>MRCQFFVACSTRTNWYYSQSISLLPTQKQTFYKAERDQHTSDHHSARSHPAFNPKMKREGRQHGLVRTNRILPSPFNARSESRFVNKFDSPPTAGLFTKVQSKPTNHSKFTGKCNRPRCTGCHVHPACKSKDKAKGTQKLRSCDVVANYKLITWRVVDGRPGLNFDGVSATGILDYMGCHDYLDNDDVDEDDEEEVDNCVGDLYKGSYGFADDGPIVESNCYDEKKEIELPGVDEIKDDEEDDGDMGFCEVGFVCEQVDGDEGWCLVGEM</sequence>
<keyword evidence="3" id="KW-1185">Reference proteome</keyword>
<organism evidence="2 3">
    <name type="scientific">Liquidambar formosana</name>
    <name type="common">Formosan gum</name>
    <dbReference type="NCBI Taxonomy" id="63359"/>
    <lineage>
        <taxon>Eukaryota</taxon>
        <taxon>Viridiplantae</taxon>
        <taxon>Streptophyta</taxon>
        <taxon>Embryophyta</taxon>
        <taxon>Tracheophyta</taxon>
        <taxon>Spermatophyta</taxon>
        <taxon>Magnoliopsida</taxon>
        <taxon>eudicotyledons</taxon>
        <taxon>Gunneridae</taxon>
        <taxon>Pentapetalae</taxon>
        <taxon>Saxifragales</taxon>
        <taxon>Altingiaceae</taxon>
        <taxon>Liquidambar</taxon>
    </lineage>
</organism>
<dbReference type="Proteomes" id="UP001415857">
    <property type="component" value="Unassembled WGS sequence"/>
</dbReference>
<comment type="caution">
    <text evidence="2">The sequence shown here is derived from an EMBL/GenBank/DDBJ whole genome shotgun (WGS) entry which is preliminary data.</text>
</comment>